<organism evidence="1 2">
    <name type="scientific">Candidatus Contendibacter odensensis</name>
    <dbReference type="NCBI Taxonomy" id="1400860"/>
    <lineage>
        <taxon>Bacteria</taxon>
        <taxon>Pseudomonadati</taxon>
        <taxon>Pseudomonadota</taxon>
        <taxon>Gammaproteobacteria</taxon>
        <taxon>Candidatus Competibacteraceae</taxon>
        <taxon>Candidatus Contendibacter</taxon>
    </lineage>
</organism>
<comment type="caution">
    <text evidence="1">The sequence shown here is derived from an EMBL/GenBank/DDBJ whole genome shotgun (WGS) entry which is preliminary data.</text>
</comment>
<dbReference type="AlphaFoldDB" id="A0A2G6PGU2"/>
<name>A0A2G6PGU2_9GAMM</name>
<sequence length="70" mass="8404">MENGRTEDGRQRCLCRTCCRYHRAEVCSNRYTAAQREMIMRAYQERSRLRGLPRTFSVARNRNLYSLARN</sequence>
<dbReference type="EMBL" id="PDTV01000001">
    <property type="protein sequence ID" value="PIE83732.1"/>
    <property type="molecule type" value="Genomic_DNA"/>
</dbReference>
<reference evidence="1 2" key="1">
    <citation type="submission" date="2017-10" db="EMBL/GenBank/DDBJ databases">
        <title>Novel microbial diversity and functional potential in the marine mammal oral microbiome.</title>
        <authorList>
            <person name="Dudek N.K."/>
            <person name="Sun C.L."/>
            <person name="Burstein D."/>
            <person name="Kantor R.S."/>
            <person name="Aliaga Goltsman D.S."/>
            <person name="Bik E.M."/>
            <person name="Thomas B.C."/>
            <person name="Banfield J.F."/>
            <person name="Relman D.A."/>
        </authorList>
    </citation>
    <scope>NUCLEOTIDE SEQUENCE [LARGE SCALE GENOMIC DNA]</scope>
    <source>
        <strain evidence="1">DOLJORAL78_50_517</strain>
    </source>
</reference>
<protein>
    <submittedName>
        <fullName evidence="1">Uncharacterized protein</fullName>
    </submittedName>
</protein>
<dbReference type="Proteomes" id="UP000229278">
    <property type="component" value="Unassembled WGS sequence"/>
</dbReference>
<evidence type="ECO:0000313" key="1">
    <source>
        <dbReference type="EMBL" id="PIE83732.1"/>
    </source>
</evidence>
<gene>
    <name evidence="1" type="ORF">CSA09_00060</name>
</gene>
<evidence type="ECO:0000313" key="2">
    <source>
        <dbReference type="Proteomes" id="UP000229278"/>
    </source>
</evidence>
<proteinExistence type="predicted"/>
<accession>A0A2G6PGU2</accession>